<feature type="region of interest" description="Disordered" evidence="1">
    <location>
        <begin position="69"/>
        <end position="96"/>
    </location>
</feature>
<dbReference type="AlphaFoldDB" id="A0A0M2UYT1"/>
<proteinExistence type="predicted"/>
<comment type="caution">
    <text evidence="2">The sequence shown here is derived from an EMBL/GenBank/DDBJ whole genome shotgun (WGS) entry which is preliminary data.</text>
</comment>
<reference evidence="2 3" key="1">
    <citation type="journal article" date="2013" name="BMC Microbiol.">
        <title>Identification of the type II cytochrome c maturation pathway in anammox bacteria by comparative genomics.</title>
        <authorList>
            <person name="Ferousi C."/>
            <person name="Speth D.R."/>
            <person name="Reimann J."/>
            <person name="Op den Camp H.J."/>
            <person name="Allen J.W."/>
            <person name="Keltjens J.T."/>
            <person name="Jetten M.S."/>
        </authorList>
    </citation>
    <scope>NUCLEOTIDE SEQUENCE [LARGE SCALE GENOMIC DNA]</scope>
    <source>
        <strain evidence="2">RU1</strain>
    </source>
</reference>
<protein>
    <submittedName>
        <fullName evidence="2">Uncharacterized protein</fullName>
    </submittedName>
</protein>
<organism evidence="2 3">
    <name type="scientific">Candidatus Brocadia fulgida</name>
    <dbReference type="NCBI Taxonomy" id="380242"/>
    <lineage>
        <taxon>Bacteria</taxon>
        <taxon>Pseudomonadati</taxon>
        <taxon>Planctomycetota</taxon>
        <taxon>Candidatus Brocadiia</taxon>
        <taxon>Candidatus Brocadiales</taxon>
        <taxon>Candidatus Brocadiaceae</taxon>
        <taxon>Candidatus Brocadia</taxon>
    </lineage>
</organism>
<gene>
    <name evidence="2" type="ORF">BROFUL_01191</name>
</gene>
<evidence type="ECO:0000256" key="1">
    <source>
        <dbReference type="SAM" id="MobiDB-lite"/>
    </source>
</evidence>
<accession>A0A0M2UYT1</accession>
<dbReference type="Proteomes" id="UP000034954">
    <property type="component" value="Unassembled WGS sequence"/>
</dbReference>
<dbReference type="EMBL" id="LAQJ01000126">
    <property type="protein sequence ID" value="KKO20116.1"/>
    <property type="molecule type" value="Genomic_DNA"/>
</dbReference>
<evidence type="ECO:0000313" key="3">
    <source>
        <dbReference type="Proteomes" id="UP000034954"/>
    </source>
</evidence>
<keyword evidence="3" id="KW-1185">Reference proteome</keyword>
<name>A0A0M2UYT1_9BACT</name>
<sequence>MWGKLDRLEYFHRMLKKHIELVERRVIKGEQIPVEEKVHSLFEPHMEWLYKGKAKQAGGIGAYHSGGKRSMGFSRRASGCRETGGGVEQDISEAQT</sequence>
<evidence type="ECO:0000313" key="2">
    <source>
        <dbReference type="EMBL" id="KKO20116.1"/>
    </source>
</evidence>